<organism evidence="13 14">
    <name type="scientific">Thermococcus radiotolerans</name>
    <dbReference type="NCBI Taxonomy" id="187880"/>
    <lineage>
        <taxon>Archaea</taxon>
        <taxon>Methanobacteriati</taxon>
        <taxon>Methanobacteriota</taxon>
        <taxon>Thermococci</taxon>
        <taxon>Thermococcales</taxon>
        <taxon>Thermococcaceae</taxon>
        <taxon>Thermococcus</taxon>
    </lineage>
</organism>
<evidence type="ECO:0000256" key="11">
    <source>
        <dbReference type="SAM" id="Phobius"/>
    </source>
</evidence>
<dbReference type="PANTHER" id="PTHR43221:SF2">
    <property type="entry name" value="PROTEASE HTPX HOMOLOG"/>
    <property type="match status" value="1"/>
</dbReference>
<protein>
    <submittedName>
        <fullName evidence="13">Protease</fullName>
    </submittedName>
</protein>
<accession>A0A2Z2N8L9</accession>
<sequence>MGALKWLRFLLTILLVAIIPIIIGYLLWERRGLTAAIVVVLIAYFLVYWYGDRILMRWYRARLVGESDYPYLYAVLRKLASSAGIPVPRLALAPVGTPNIFSAGKGPGSSTIVLTYGLLRVLDPEEIEGAIAHEIAHIINNDTPLQTLVSVIGGSLLGVAYSIDRLINPPSRTRKRSNPNDGLLLRILTPIAGIFLHVGLSPSREYFADEHGARISGKPLALASALLKLEKAISFRPMRGGNLATSAIFIVNPFRGDLADMVSTHPPTKDRAERLLKLAEEMGIYT</sequence>
<dbReference type="GO" id="GO:0004222">
    <property type="term" value="F:metalloendopeptidase activity"/>
    <property type="evidence" value="ECO:0007669"/>
    <property type="project" value="InterPro"/>
</dbReference>
<evidence type="ECO:0000259" key="12">
    <source>
        <dbReference type="Pfam" id="PF01435"/>
    </source>
</evidence>
<evidence type="ECO:0000256" key="10">
    <source>
        <dbReference type="RuleBase" id="RU003983"/>
    </source>
</evidence>
<evidence type="ECO:0000256" key="1">
    <source>
        <dbReference type="ARBA" id="ARBA00022475"/>
    </source>
</evidence>
<feature type="transmembrane region" description="Helical" evidence="11">
    <location>
        <begin position="183"/>
        <end position="200"/>
    </location>
</feature>
<evidence type="ECO:0000256" key="9">
    <source>
        <dbReference type="ARBA" id="ARBA00023136"/>
    </source>
</evidence>
<gene>
    <name evidence="13" type="ORF">A3L10_03035</name>
</gene>
<feature type="transmembrane region" description="Helical" evidence="11">
    <location>
        <begin position="33"/>
        <end position="51"/>
    </location>
</feature>
<dbReference type="InterPro" id="IPR050083">
    <property type="entry name" value="HtpX_protease"/>
</dbReference>
<dbReference type="RefSeq" id="WP_088866347.1">
    <property type="nucleotide sequence ID" value="NZ_CP015106.1"/>
</dbReference>
<name>A0A2Z2N8L9_9EURY</name>
<dbReference type="Proteomes" id="UP000250085">
    <property type="component" value="Chromosome"/>
</dbReference>
<comment type="cofactor">
    <cofactor evidence="10">
        <name>Zn(2+)</name>
        <dbReference type="ChEBI" id="CHEBI:29105"/>
    </cofactor>
    <text evidence="10">Binds 1 zinc ion per subunit.</text>
</comment>
<proteinExistence type="inferred from homology"/>
<dbReference type="GeneID" id="33327788"/>
<feature type="transmembrane region" description="Helical" evidence="11">
    <location>
        <begin position="7"/>
        <end position="27"/>
    </location>
</feature>
<evidence type="ECO:0000256" key="7">
    <source>
        <dbReference type="ARBA" id="ARBA00022989"/>
    </source>
</evidence>
<dbReference type="KEGG" id="trl:A3L10_03035"/>
<evidence type="ECO:0000256" key="8">
    <source>
        <dbReference type="ARBA" id="ARBA00023049"/>
    </source>
</evidence>
<dbReference type="PANTHER" id="PTHR43221">
    <property type="entry name" value="PROTEASE HTPX"/>
    <property type="match status" value="1"/>
</dbReference>
<keyword evidence="1" id="KW-1003">Cell membrane</keyword>
<dbReference type="GO" id="GO:0006508">
    <property type="term" value="P:proteolysis"/>
    <property type="evidence" value="ECO:0007669"/>
    <property type="project" value="UniProtKB-KW"/>
</dbReference>
<evidence type="ECO:0000256" key="2">
    <source>
        <dbReference type="ARBA" id="ARBA00022670"/>
    </source>
</evidence>
<dbReference type="OrthoDB" id="28389at2157"/>
<evidence type="ECO:0000256" key="5">
    <source>
        <dbReference type="ARBA" id="ARBA00022801"/>
    </source>
</evidence>
<evidence type="ECO:0000256" key="4">
    <source>
        <dbReference type="ARBA" id="ARBA00022723"/>
    </source>
</evidence>
<comment type="similarity">
    <text evidence="10">Belongs to the peptidase M48 family.</text>
</comment>
<reference evidence="13 14" key="1">
    <citation type="submission" date="2016-04" db="EMBL/GenBank/DDBJ databases">
        <title>Complete genome sequence of Thermococcus radiotolerans type strain EJ2.</title>
        <authorList>
            <person name="Oger P.M."/>
        </authorList>
    </citation>
    <scope>NUCLEOTIDE SEQUENCE [LARGE SCALE GENOMIC DNA]</scope>
    <source>
        <strain evidence="13 14">EJ2</strain>
    </source>
</reference>
<dbReference type="Gene3D" id="3.30.2010.10">
    <property type="entry name" value="Metalloproteases ('zincins'), catalytic domain"/>
    <property type="match status" value="1"/>
</dbReference>
<keyword evidence="8 10" id="KW-0482">Metalloprotease</keyword>
<keyword evidence="4" id="KW-0479">Metal-binding</keyword>
<feature type="domain" description="Peptidase M48" evidence="12">
    <location>
        <begin position="70"/>
        <end position="277"/>
    </location>
</feature>
<dbReference type="Pfam" id="PF01435">
    <property type="entry name" value="Peptidase_M48"/>
    <property type="match status" value="1"/>
</dbReference>
<keyword evidence="3 11" id="KW-0812">Transmembrane</keyword>
<keyword evidence="7 11" id="KW-1133">Transmembrane helix</keyword>
<keyword evidence="9 11" id="KW-0472">Membrane</keyword>
<dbReference type="GO" id="GO:0046872">
    <property type="term" value="F:metal ion binding"/>
    <property type="evidence" value="ECO:0007669"/>
    <property type="project" value="UniProtKB-KW"/>
</dbReference>
<keyword evidence="6 10" id="KW-0862">Zinc</keyword>
<keyword evidence="14" id="KW-1185">Reference proteome</keyword>
<keyword evidence="2 10" id="KW-0645">Protease</keyword>
<dbReference type="EMBL" id="CP015106">
    <property type="protein sequence ID" value="ASJ14159.1"/>
    <property type="molecule type" value="Genomic_DNA"/>
</dbReference>
<evidence type="ECO:0000313" key="13">
    <source>
        <dbReference type="EMBL" id="ASJ14159.1"/>
    </source>
</evidence>
<keyword evidence="5 10" id="KW-0378">Hydrolase</keyword>
<evidence type="ECO:0000313" key="14">
    <source>
        <dbReference type="Proteomes" id="UP000250085"/>
    </source>
</evidence>
<evidence type="ECO:0000256" key="6">
    <source>
        <dbReference type="ARBA" id="ARBA00022833"/>
    </source>
</evidence>
<dbReference type="AlphaFoldDB" id="A0A2Z2N8L9"/>
<evidence type="ECO:0000256" key="3">
    <source>
        <dbReference type="ARBA" id="ARBA00022692"/>
    </source>
</evidence>
<dbReference type="InterPro" id="IPR001915">
    <property type="entry name" value="Peptidase_M48"/>
</dbReference>